<evidence type="ECO:0000313" key="12">
    <source>
        <dbReference type="Proteomes" id="UP000595254"/>
    </source>
</evidence>
<keyword evidence="7 10" id="KW-0472">Membrane</keyword>
<feature type="transmembrane region" description="Helical" evidence="10">
    <location>
        <begin position="108"/>
        <end position="130"/>
    </location>
</feature>
<keyword evidence="4 10" id="KW-0812">Transmembrane</keyword>
<reference evidence="11 12" key="1">
    <citation type="submission" date="2021-01" db="EMBL/GenBank/DDBJ databases">
        <title>FDA dAtabase for Regulatory Grade micrObial Sequences (FDA-ARGOS): Supporting development and validation of Infectious Disease Dx tests.</title>
        <authorList>
            <person name="Nelson B."/>
            <person name="Plummer A."/>
            <person name="Tallon L."/>
            <person name="Sadzewicz L."/>
            <person name="Zhao X."/>
            <person name="Boylan J."/>
            <person name="Ott S."/>
            <person name="Bowen H."/>
            <person name="Vavikolanu K."/>
            <person name="Mehta A."/>
            <person name="Aluvathingal J."/>
            <person name="Nadendla S."/>
            <person name="Myers T."/>
            <person name="Yan Y."/>
            <person name="Sichtig H."/>
        </authorList>
    </citation>
    <scope>NUCLEOTIDE SEQUENCE [LARGE SCALE GENOMIC DNA]</scope>
    <source>
        <strain evidence="11 12">FDAARGOS_1161</strain>
    </source>
</reference>
<keyword evidence="12" id="KW-1185">Reference proteome</keyword>
<dbReference type="EMBL" id="CP068053">
    <property type="protein sequence ID" value="QQT01758.1"/>
    <property type="molecule type" value="Genomic_DNA"/>
</dbReference>
<dbReference type="HAMAP" id="MF_01043">
    <property type="entry name" value="PlsY"/>
    <property type="match status" value="1"/>
</dbReference>
<dbReference type="InterPro" id="IPR003811">
    <property type="entry name" value="G3P_acylTferase_PlsY"/>
</dbReference>
<keyword evidence="9 10" id="KW-1208">Phospholipid metabolism</keyword>
<evidence type="ECO:0000256" key="5">
    <source>
        <dbReference type="ARBA" id="ARBA00022989"/>
    </source>
</evidence>
<keyword evidence="8 10" id="KW-0594">Phospholipid biosynthesis</keyword>
<evidence type="ECO:0000256" key="8">
    <source>
        <dbReference type="ARBA" id="ARBA00023209"/>
    </source>
</evidence>
<dbReference type="GO" id="GO:0008654">
    <property type="term" value="P:phospholipid biosynthetic process"/>
    <property type="evidence" value="ECO:0007669"/>
    <property type="project" value="UniProtKB-UniRule"/>
</dbReference>
<dbReference type="GO" id="GO:0043772">
    <property type="term" value="F:acyl-phosphate glycerol-3-phosphate acyltransferase activity"/>
    <property type="evidence" value="ECO:0007669"/>
    <property type="project" value="UniProtKB-UniRule"/>
</dbReference>
<evidence type="ECO:0000256" key="9">
    <source>
        <dbReference type="ARBA" id="ARBA00023264"/>
    </source>
</evidence>
<keyword evidence="2 10" id="KW-0444">Lipid biosynthesis</keyword>
<gene>
    <name evidence="10" type="primary">plsY</name>
    <name evidence="11" type="ORF">I6J18_07860</name>
</gene>
<dbReference type="SMART" id="SM01207">
    <property type="entry name" value="G3P_acyltransf"/>
    <property type="match status" value="1"/>
</dbReference>
<sequence length="198" mass="21496">MLQVLMLIALAYLFGSINGAYYAAKFMSGNDIRLVGSGNAGARNAGRYLGKKGFLLTLFIDVGKTLIVLTIVKKGLELNNILLIISAVFVLVGHIWPLHLEFRGGKGVVVFLAVTLFMIPAAILIAGVVLGSGYLLFRKFTITGFFAMLTIPITSWYSGQTWTETIGLLFMLILVLLVHIFPRKGTKPSTSNNVGLKS</sequence>
<comment type="subcellular location">
    <subcellularLocation>
        <location evidence="10">Cell membrane</location>
        <topology evidence="10">Multi-pass membrane protein</topology>
    </subcellularLocation>
</comment>
<dbReference type="PANTHER" id="PTHR30309">
    <property type="entry name" value="INNER MEMBRANE PROTEIN YGIH"/>
    <property type="match status" value="1"/>
</dbReference>
<dbReference type="Proteomes" id="UP000595254">
    <property type="component" value="Chromosome"/>
</dbReference>
<evidence type="ECO:0000256" key="1">
    <source>
        <dbReference type="ARBA" id="ARBA00022475"/>
    </source>
</evidence>
<dbReference type="KEGG" id="ppsr:I6J18_07860"/>
<dbReference type="Pfam" id="PF02660">
    <property type="entry name" value="G3P_acyltransf"/>
    <property type="match status" value="1"/>
</dbReference>
<keyword evidence="3 10" id="KW-0808">Transferase</keyword>
<comment type="catalytic activity">
    <reaction evidence="10">
        <text>an acyl phosphate + sn-glycerol 3-phosphate = a 1-acyl-sn-glycero-3-phosphate + phosphate</text>
        <dbReference type="Rhea" id="RHEA:34075"/>
        <dbReference type="ChEBI" id="CHEBI:43474"/>
        <dbReference type="ChEBI" id="CHEBI:57597"/>
        <dbReference type="ChEBI" id="CHEBI:57970"/>
        <dbReference type="ChEBI" id="CHEBI:59918"/>
        <dbReference type="EC" id="2.3.1.275"/>
    </reaction>
</comment>
<feature type="transmembrane region" description="Helical" evidence="10">
    <location>
        <begin position="78"/>
        <end position="96"/>
    </location>
</feature>
<keyword evidence="1 10" id="KW-1003">Cell membrane</keyword>
<dbReference type="AlphaFoldDB" id="A0A974NPX3"/>
<name>A0A974NPX3_PERPY</name>
<comment type="pathway">
    <text evidence="10">Lipid metabolism; phospholipid metabolism.</text>
</comment>
<keyword evidence="6 10" id="KW-0443">Lipid metabolism</keyword>
<evidence type="ECO:0000256" key="10">
    <source>
        <dbReference type="HAMAP-Rule" id="MF_01043"/>
    </source>
</evidence>
<dbReference type="RefSeq" id="WP_051387401.1">
    <property type="nucleotide sequence ID" value="NZ_CP068053.1"/>
</dbReference>
<evidence type="ECO:0000256" key="4">
    <source>
        <dbReference type="ARBA" id="ARBA00022692"/>
    </source>
</evidence>
<dbReference type="PANTHER" id="PTHR30309:SF0">
    <property type="entry name" value="GLYCEROL-3-PHOSPHATE ACYLTRANSFERASE-RELATED"/>
    <property type="match status" value="1"/>
</dbReference>
<proteinExistence type="inferred from homology"/>
<comment type="similarity">
    <text evidence="10">Belongs to the PlsY family.</text>
</comment>
<evidence type="ECO:0000256" key="2">
    <source>
        <dbReference type="ARBA" id="ARBA00022516"/>
    </source>
</evidence>
<dbReference type="GO" id="GO:0005886">
    <property type="term" value="C:plasma membrane"/>
    <property type="evidence" value="ECO:0007669"/>
    <property type="project" value="UniProtKB-SubCell"/>
</dbReference>
<feature type="transmembrane region" description="Helical" evidence="10">
    <location>
        <begin position="53"/>
        <end position="71"/>
    </location>
</feature>
<evidence type="ECO:0000313" key="11">
    <source>
        <dbReference type="EMBL" id="QQT01758.1"/>
    </source>
</evidence>
<dbReference type="EC" id="2.3.1.275" evidence="10"/>
<evidence type="ECO:0000256" key="3">
    <source>
        <dbReference type="ARBA" id="ARBA00022679"/>
    </source>
</evidence>
<feature type="transmembrane region" description="Helical" evidence="10">
    <location>
        <begin position="165"/>
        <end position="182"/>
    </location>
</feature>
<comment type="function">
    <text evidence="10">Catalyzes the transfer of an acyl group from acyl-phosphate (acyl-PO(4)) to glycerol-3-phosphate (G3P) to form lysophosphatidic acid (LPA). This enzyme utilizes acyl-phosphate as fatty acyl donor, but not acyl-CoA or acyl-ACP.</text>
</comment>
<comment type="subunit">
    <text evidence="10">Probably interacts with PlsX.</text>
</comment>
<keyword evidence="5 10" id="KW-1133">Transmembrane helix</keyword>
<accession>A0A974NPX3</accession>
<keyword evidence="11" id="KW-0012">Acyltransferase</keyword>
<evidence type="ECO:0000256" key="6">
    <source>
        <dbReference type="ARBA" id="ARBA00023098"/>
    </source>
</evidence>
<organism evidence="11 12">
    <name type="scientific">Peribacillus psychrosaccharolyticus</name>
    <name type="common">Bacillus psychrosaccharolyticus</name>
    <dbReference type="NCBI Taxonomy" id="1407"/>
    <lineage>
        <taxon>Bacteria</taxon>
        <taxon>Bacillati</taxon>
        <taxon>Bacillota</taxon>
        <taxon>Bacilli</taxon>
        <taxon>Bacillales</taxon>
        <taxon>Bacillaceae</taxon>
        <taxon>Peribacillus</taxon>
    </lineage>
</organism>
<feature type="transmembrane region" description="Helical" evidence="10">
    <location>
        <begin position="142"/>
        <end position="159"/>
    </location>
</feature>
<evidence type="ECO:0000256" key="7">
    <source>
        <dbReference type="ARBA" id="ARBA00023136"/>
    </source>
</evidence>
<protein>
    <recommendedName>
        <fullName evidence="10">Glycerol-3-phosphate acyltransferase</fullName>
    </recommendedName>
    <alternativeName>
        <fullName evidence="10">Acyl-PO4 G3P acyltransferase</fullName>
    </alternativeName>
    <alternativeName>
        <fullName evidence="10">Acyl-phosphate--glycerol-3-phosphate acyltransferase</fullName>
    </alternativeName>
    <alternativeName>
        <fullName evidence="10">G3P acyltransferase</fullName>
        <shortName evidence="10">GPAT</shortName>
        <ecNumber evidence="10">2.3.1.275</ecNumber>
    </alternativeName>
    <alternativeName>
        <fullName evidence="10">Lysophosphatidic acid synthase</fullName>
        <shortName evidence="10">LPA synthase</shortName>
    </alternativeName>
</protein>